<accession>A0ACB7XER2</accession>
<sequence>MNAHRVRNTILSLVNDQGVRLADPSDIEAEILGYYQGSLGSEFTQKRDATVELSAVIQHKVLVELREGLVTPISPDEIWTALTSIHRDKSPGVGGDFKQESRAILNIPEG</sequence>
<dbReference type="Proteomes" id="UP000828048">
    <property type="component" value="Chromosome 10"/>
</dbReference>
<protein>
    <submittedName>
        <fullName evidence="1">Uncharacterized protein</fullName>
    </submittedName>
</protein>
<name>A0ACB7XER2_9ERIC</name>
<keyword evidence="2" id="KW-1185">Reference proteome</keyword>
<reference evidence="1 2" key="1">
    <citation type="journal article" date="2021" name="Hortic Res">
        <title>High-quality reference genome and annotation aids understanding of berry development for evergreen blueberry (Vaccinium darrowii).</title>
        <authorList>
            <person name="Yu J."/>
            <person name="Hulse-Kemp A.M."/>
            <person name="Babiker E."/>
            <person name="Staton M."/>
        </authorList>
    </citation>
    <scope>NUCLEOTIDE SEQUENCE [LARGE SCALE GENOMIC DNA]</scope>
    <source>
        <strain evidence="2">cv. NJ 8807/NJ 8810</strain>
        <tissue evidence="1">Young leaf</tissue>
    </source>
</reference>
<proteinExistence type="predicted"/>
<evidence type="ECO:0000313" key="2">
    <source>
        <dbReference type="Proteomes" id="UP000828048"/>
    </source>
</evidence>
<dbReference type="EMBL" id="CM037160">
    <property type="protein sequence ID" value="KAH7839273.1"/>
    <property type="molecule type" value="Genomic_DNA"/>
</dbReference>
<organism evidence="1 2">
    <name type="scientific">Vaccinium darrowii</name>
    <dbReference type="NCBI Taxonomy" id="229202"/>
    <lineage>
        <taxon>Eukaryota</taxon>
        <taxon>Viridiplantae</taxon>
        <taxon>Streptophyta</taxon>
        <taxon>Embryophyta</taxon>
        <taxon>Tracheophyta</taxon>
        <taxon>Spermatophyta</taxon>
        <taxon>Magnoliopsida</taxon>
        <taxon>eudicotyledons</taxon>
        <taxon>Gunneridae</taxon>
        <taxon>Pentapetalae</taxon>
        <taxon>asterids</taxon>
        <taxon>Ericales</taxon>
        <taxon>Ericaceae</taxon>
        <taxon>Vaccinioideae</taxon>
        <taxon>Vaccinieae</taxon>
        <taxon>Vaccinium</taxon>
    </lineage>
</organism>
<evidence type="ECO:0000313" key="1">
    <source>
        <dbReference type="EMBL" id="KAH7839273.1"/>
    </source>
</evidence>
<comment type="caution">
    <text evidence="1">The sequence shown here is derived from an EMBL/GenBank/DDBJ whole genome shotgun (WGS) entry which is preliminary data.</text>
</comment>
<gene>
    <name evidence="1" type="ORF">Vadar_002052</name>
</gene>